<protein>
    <submittedName>
        <fullName evidence="1">Uncharacterized protein</fullName>
    </submittedName>
</protein>
<accession>A0A9Q3V5T3</accession>
<gene>
    <name evidence="1" type="ORF">LO744_15760</name>
</gene>
<sequence length="100" mass="11572">MAKIIINRTTEFSNLIRSIEIYLGNEKIGSLRDGESKEFEVEPGEYELRAKIDWCGSNKINFTIGKDEIRRYNLSGRNPFLGLYYITFGKDSCLKLKTIQ</sequence>
<dbReference type="Proteomes" id="UP001108025">
    <property type="component" value="Unassembled WGS sequence"/>
</dbReference>
<dbReference type="RefSeq" id="WP_230671025.1">
    <property type="nucleotide sequence ID" value="NZ_JAJNAY010000002.1"/>
</dbReference>
<evidence type="ECO:0000313" key="1">
    <source>
        <dbReference type="EMBL" id="MCD1118313.1"/>
    </source>
</evidence>
<proteinExistence type="predicted"/>
<dbReference type="AlphaFoldDB" id="A0A9Q3V5T3"/>
<keyword evidence="2" id="KW-1185">Reference proteome</keyword>
<organism evidence="1 2">
    <name type="scientific">Chryseobacterium turcicum</name>
    <dbReference type="NCBI Taxonomy" id="2898076"/>
    <lineage>
        <taxon>Bacteria</taxon>
        <taxon>Pseudomonadati</taxon>
        <taxon>Bacteroidota</taxon>
        <taxon>Flavobacteriia</taxon>
        <taxon>Flavobacteriales</taxon>
        <taxon>Weeksellaceae</taxon>
        <taxon>Chryseobacterium group</taxon>
        <taxon>Chryseobacterium</taxon>
    </lineage>
</organism>
<dbReference type="EMBL" id="JAJNAY010000002">
    <property type="protein sequence ID" value="MCD1118313.1"/>
    <property type="molecule type" value="Genomic_DNA"/>
</dbReference>
<evidence type="ECO:0000313" key="2">
    <source>
        <dbReference type="Proteomes" id="UP001108025"/>
    </source>
</evidence>
<reference evidence="1" key="1">
    <citation type="submission" date="2021-11" db="EMBL/GenBank/DDBJ databases">
        <title>Description of novel Chryseobacterium species.</title>
        <authorList>
            <person name="Saticioglu I.B."/>
            <person name="Ay H."/>
            <person name="Altun S."/>
            <person name="Duman M."/>
        </authorList>
    </citation>
    <scope>NUCLEOTIDE SEQUENCE</scope>
    <source>
        <strain evidence="1">C-17</strain>
    </source>
</reference>
<name>A0A9Q3V5T3_9FLAO</name>
<comment type="caution">
    <text evidence="1">The sequence shown here is derived from an EMBL/GenBank/DDBJ whole genome shotgun (WGS) entry which is preliminary data.</text>
</comment>